<comment type="caution">
    <text evidence="5">The sequence shown here is derived from an EMBL/GenBank/DDBJ whole genome shotgun (WGS) entry which is preliminary data.</text>
</comment>
<proteinExistence type="predicted"/>
<organism evidence="5 6">
    <name type="scientific">Neocallimastix californiae</name>
    <dbReference type="NCBI Taxonomy" id="1754190"/>
    <lineage>
        <taxon>Eukaryota</taxon>
        <taxon>Fungi</taxon>
        <taxon>Fungi incertae sedis</taxon>
        <taxon>Chytridiomycota</taxon>
        <taxon>Chytridiomycota incertae sedis</taxon>
        <taxon>Neocallimastigomycetes</taxon>
        <taxon>Neocallimastigales</taxon>
        <taxon>Neocallimastigaceae</taxon>
        <taxon>Neocallimastix</taxon>
    </lineage>
</organism>
<name>A0A1Y2ACP6_9FUNG</name>
<keyword evidence="6" id="KW-1185">Reference proteome</keyword>
<dbReference type="Gene3D" id="3.80.10.10">
    <property type="entry name" value="Ribonuclease Inhibitor"/>
    <property type="match status" value="1"/>
</dbReference>
<dbReference type="STRING" id="1754190.A0A1Y2ACP6"/>
<dbReference type="AlphaFoldDB" id="A0A1Y2ACP6"/>
<dbReference type="InterPro" id="IPR051848">
    <property type="entry name" value="PGIP"/>
</dbReference>
<feature type="chain" id="PRO_5012666154" evidence="4">
    <location>
        <begin position="31"/>
        <end position="212"/>
    </location>
</feature>
<keyword evidence="4" id="KW-0732">Signal</keyword>
<keyword evidence="3" id="KW-0677">Repeat</keyword>
<dbReference type="EMBL" id="MCOG01000293">
    <property type="protein sequence ID" value="ORY20318.1"/>
    <property type="molecule type" value="Genomic_DNA"/>
</dbReference>
<comment type="subcellular location">
    <subcellularLocation>
        <location evidence="1">Cell envelope</location>
    </subcellularLocation>
</comment>
<evidence type="ECO:0000256" key="4">
    <source>
        <dbReference type="SAM" id="SignalP"/>
    </source>
</evidence>
<dbReference type="PANTHER" id="PTHR48059">
    <property type="entry name" value="POLYGALACTURONASE INHIBITOR 1"/>
    <property type="match status" value="1"/>
</dbReference>
<reference evidence="5 6" key="1">
    <citation type="submission" date="2016-08" db="EMBL/GenBank/DDBJ databases">
        <title>A Parts List for Fungal Cellulosomes Revealed by Comparative Genomics.</title>
        <authorList>
            <consortium name="DOE Joint Genome Institute"/>
            <person name="Haitjema C.H."/>
            <person name="Gilmore S.P."/>
            <person name="Henske J.K."/>
            <person name="Solomon K.V."/>
            <person name="De Groot R."/>
            <person name="Kuo A."/>
            <person name="Mondo S.J."/>
            <person name="Salamov A.A."/>
            <person name="Labutti K."/>
            <person name="Zhao Z."/>
            <person name="Chiniquy J."/>
            <person name="Barry K."/>
            <person name="Brewer H.M."/>
            <person name="Purvine S.O."/>
            <person name="Wright A.T."/>
            <person name="Boxma B."/>
            <person name="Van Alen T."/>
            <person name="Hackstein J.H."/>
            <person name="Baker S.E."/>
            <person name="Grigoriev I.V."/>
            <person name="O'Malley M.A."/>
        </authorList>
    </citation>
    <scope>NUCLEOTIDE SEQUENCE [LARGE SCALE GENOMIC DNA]</scope>
    <source>
        <strain evidence="5 6">G1</strain>
    </source>
</reference>
<dbReference type="PANTHER" id="PTHR48059:SF30">
    <property type="entry name" value="OS06G0587000 PROTEIN"/>
    <property type="match status" value="1"/>
</dbReference>
<accession>A0A1Y2ACP6</accession>
<dbReference type="SUPFAM" id="SSF52058">
    <property type="entry name" value="L domain-like"/>
    <property type="match status" value="1"/>
</dbReference>
<dbReference type="Pfam" id="PF00560">
    <property type="entry name" value="LRR_1"/>
    <property type="match status" value="2"/>
</dbReference>
<dbReference type="InterPro" id="IPR001611">
    <property type="entry name" value="Leu-rich_rpt"/>
</dbReference>
<protein>
    <submittedName>
        <fullName evidence="5">L domain-like protein</fullName>
    </submittedName>
</protein>
<dbReference type="FunFam" id="3.80.10.10:FF:000041">
    <property type="entry name" value="LRR receptor-like serine/threonine-protein kinase ERECTA"/>
    <property type="match status" value="1"/>
</dbReference>
<feature type="signal peptide" evidence="4">
    <location>
        <begin position="1"/>
        <end position="30"/>
    </location>
</feature>
<evidence type="ECO:0000313" key="5">
    <source>
        <dbReference type="EMBL" id="ORY20318.1"/>
    </source>
</evidence>
<dbReference type="Proteomes" id="UP000193920">
    <property type="component" value="Unassembled WGS sequence"/>
</dbReference>
<evidence type="ECO:0000313" key="6">
    <source>
        <dbReference type="Proteomes" id="UP000193920"/>
    </source>
</evidence>
<evidence type="ECO:0000256" key="2">
    <source>
        <dbReference type="ARBA" id="ARBA00022614"/>
    </source>
</evidence>
<evidence type="ECO:0000256" key="1">
    <source>
        <dbReference type="ARBA" id="ARBA00004196"/>
    </source>
</evidence>
<gene>
    <name evidence="5" type="ORF">LY90DRAFT_154967</name>
</gene>
<dbReference type="OrthoDB" id="2100834at2759"/>
<dbReference type="InterPro" id="IPR032675">
    <property type="entry name" value="LRR_dom_sf"/>
</dbReference>
<keyword evidence="2" id="KW-0433">Leucine-rich repeat</keyword>
<sequence>MVKLILQNKLGLRLSLKALALCLITSNILSVRTQEIADCAVVREAAEFLGEYKVNFGAYNCCDSEIITCNANHVIGFKLVGLSCFDFKVKLDDTIDKLANLEYLESFEFSNQSWCERPNNISKLKNLKTLIMANNHFKDTLPEDLIQLTKLEKLNFTSNKYYGSIPNSYSKFKNLKSLILNKNNLSGYIPYSLTKLENLTEIKLFSNIFQFI</sequence>
<evidence type="ECO:0000256" key="3">
    <source>
        <dbReference type="ARBA" id="ARBA00022737"/>
    </source>
</evidence>